<evidence type="ECO:0000313" key="2">
    <source>
        <dbReference type="EMBL" id="RXJ85518.1"/>
    </source>
</evidence>
<dbReference type="RefSeq" id="WP_128985744.1">
    <property type="nucleotide sequence ID" value="NZ_CBCSEI010000006.1"/>
</dbReference>
<evidence type="ECO:0000313" key="1">
    <source>
        <dbReference type="EMBL" id="RXI40220.1"/>
    </source>
</evidence>
<accession>A0A4Q0ZPI2</accession>
<dbReference type="AlphaFoldDB" id="A0A4Q0ZPI2"/>
<dbReference type="Proteomes" id="UP000290378">
    <property type="component" value="Unassembled WGS sequence"/>
</dbReference>
<dbReference type="EMBL" id="NXII01000011">
    <property type="protein sequence ID" value="RXI40220.1"/>
    <property type="molecule type" value="Genomic_DNA"/>
</dbReference>
<protein>
    <submittedName>
        <fullName evidence="2">Uncharacterized protein</fullName>
    </submittedName>
</protein>
<reference evidence="2 4" key="2">
    <citation type="submission" date="2017-10" db="EMBL/GenBank/DDBJ databases">
        <title>Genomics of the genus Arcobacter.</title>
        <authorList>
            <person name="Perez-Cataluna A."/>
            <person name="Figueras M.J."/>
        </authorList>
    </citation>
    <scope>NUCLEOTIDE SEQUENCE [LARGE SCALE GENOMIC DNA]</scope>
    <source>
        <strain evidence="2 4">F26</strain>
    </source>
</reference>
<sequence>MKQIKLNIEDENLEIVLTILNNLKNGLIKSIESSETNISSTTKYQPKLNKVICENEKPQGKYLSTASYKAKLQKNI</sequence>
<organism evidence="2 4">
    <name type="scientific">Arcobacter cloacae</name>
    <dbReference type="NCBI Taxonomy" id="1054034"/>
    <lineage>
        <taxon>Bacteria</taxon>
        <taxon>Pseudomonadati</taxon>
        <taxon>Campylobacterota</taxon>
        <taxon>Epsilonproteobacteria</taxon>
        <taxon>Campylobacterales</taxon>
        <taxon>Arcobacteraceae</taxon>
        <taxon>Arcobacter</taxon>
    </lineage>
</organism>
<gene>
    <name evidence="1" type="ORF">CP963_09050</name>
    <name evidence="2" type="ORF">CRU90_02765</name>
</gene>
<evidence type="ECO:0000313" key="4">
    <source>
        <dbReference type="Proteomes" id="UP000290870"/>
    </source>
</evidence>
<comment type="caution">
    <text evidence="2">The sequence shown here is derived from an EMBL/GenBank/DDBJ whole genome shotgun (WGS) entry which is preliminary data.</text>
</comment>
<dbReference type="EMBL" id="PDJZ01000002">
    <property type="protein sequence ID" value="RXJ85518.1"/>
    <property type="molecule type" value="Genomic_DNA"/>
</dbReference>
<proteinExistence type="predicted"/>
<dbReference type="Proteomes" id="UP000290870">
    <property type="component" value="Unassembled WGS sequence"/>
</dbReference>
<dbReference type="OrthoDB" id="5365800at2"/>
<reference evidence="1 3" key="1">
    <citation type="submission" date="2017-09" db="EMBL/GenBank/DDBJ databases">
        <title>Genomics of the genus Arcobacter.</title>
        <authorList>
            <person name="Perez-Cataluna A."/>
            <person name="Figueras M.J."/>
            <person name="Salas-Masso N."/>
        </authorList>
    </citation>
    <scope>NUCLEOTIDE SEQUENCE [LARGE SCALE GENOMIC DNA]</scope>
    <source>
        <strain evidence="1 3">CECT 7834</strain>
    </source>
</reference>
<keyword evidence="3" id="KW-1185">Reference proteome</keyword>
<name>A0A4Q0ZPI2_9BACT</name>
<evidence type="ECO:0000313" key="3">
    <source>
        <dbReference type="Proteomes" id="UP000290378"/>
    </source>
</evidence>